<sequence>MCSLPFQLLVLSDLDLQDVARSDRPNRHPLGVIEEPEHQPLWKSKPNTTYPQELGLILLSAQSATIKTMRLTVEPNLAPAQLMFIVFCSESVKWDICSPPSVDTFRDSNSKVVRLDASECPFLKLVVHGPYHQSSQQIVVLEDIELLGSIEDSATAHGLGSSLSCAKFKQVDEFSNHRSGVIHRRVRLPLTSDNDNLQAILLDAGVPMDLVVQVATISEHEESGSLPKSQSDREECYTTEFTPESNSQVNGIIEISDRTSLQYQKRIDNEDKEPISPFDGVLRQHIKQTSRERHMLEEIFANKIYTRRDEIDSWQSPTITPDDPVNSNEITLYTFGTFFTQCLLCGDAEIQVTCVQLVERVAPLLKNAIGSISTFEGIIALIILGVREAKSSQTFHAAIHLAYTVFHTESMHVQNSSHTLNAKDDNFRTSALGLIEEVACANWSYGLRITMERILASSLCWSVGHIGTSMPCKTSFRVSNRSPKPSPSIDRQFLQFIRLLVEQDLTRENFFNELIDLASTDNEPGSSFTRNRLRLFRLILRNELIRCKVPPYLKMSVQTLCSNVLTSLSSPRRGLERDTTTTRLASECLTEIDRPGANDQENTKLLTSLHRHLEDSNIPNSHHYIHTALYIQDPLLDADETEFMTQLQRYFSGQTRPNALYRHSFVRTSAVMEGGPVKTCESLRKGNIVFQGQLVARTPPTGTFHDEIERNSAPFVFDLYDMSATGSSLLSADHQKVTSSFAIFRGTLERRSATPKRSSRVSPAQQKAALMTGTKMTNTQHDVDPGNKTLITSLSGNLSPDLDAKILPNIPAPRLTPVTAATIAGEQTPKQPEDIKYLNTSNDPDRKSGNKYNQQNRKNKGNVKDKNKKDYKNPDNCILQ</sequence>
<feature type="region of interest" description="Disordered" evidence="1">
    <location>
        <begin position="823"/>
        <end position="880"/>
    </location>
</feature>
<evidence type="ECO:0000256" key="1">
    <source>
        <dbReference type="SAM" id="MobiDB-lite"/>
    </source>
</evidence>
<organism evidence="2 3">
    <name type="scientific">Phytophthora megakarya</name>
    <dbReference type="NCBI Taxonomy" id="4795"/>
    <lineage>
        <taxon>Eukaryota</taxon>
        <taxon>Sar</taxon>
        <taxon>Stramenopiles</taxon>
        <taxon>Oomycota</taxon>
        <taxon>Peronosporomycetes</taxon>
        <taxon>Peronosporales</taxon>
        <taxon>Peronosporaceae</taxon>
        <taxon>Phytophthora</taxon>
    </lineage>
</organism>
<dbReference type="Proteomes" id="UP000198211">
    <property type="component" value="Unassembled WGS sequence"/>
</dbReference>
<dbReference type="AlphaFoldDB" id="A0A225W4E3"/>
<comment type="caution">
    <text evidence="2">The sequence shown here is derived from an EMBL/GenBank/DDBJ whole genome shotgun (WGS) entry which is preliminary data.</text>
</comment>
<reference evidence="3" key="1">
    <citation type="submission" date="2017-03" db="EMBL/GenBank/DDBJ databases">
        <title>Phytopthora megakarya and P. palmivora, two closely related causual agents of cacao black pod achieved similar genome size and gene model numbers by different mechanisms.</title>
        <authorList>
            <person name="Ali S."/>
            <person name="Shao J."/>
            <person name="Larry D.J."/>
            <person name="Kronmiller B."/>
            <person name="Shen D."/>
            <person name="Strem M.D."/>
            <person name="Melnick R.L."/>
            <person name="Guiltinan M.J."/>
            <person name="Tyler B.M."/>
            <person name="Meinhardt L.W."/>
            <person name="Bailey B.A."/>
        </authorList>
    </citation>
    <scope>NUCLEOTIDE SEQUENCE [LARGE SCALE GENOMIC DNA]</scope>
    <source>
        <strain evidence="3">zdho120</strain>
    </source>
</reference>
<evidence type="ECO:0000313" key="2">
    <source>
        <dbReference type="EMBL" id="OWZ11887.1"/>
    </source>
</evidence>
<protein>
    <submittedName>
        <fullName evidence="2">Uncharacterized protein</fullName>
    </submittedName>
</protein>
<gene>
    <name evidence="2" type="ORF">PHMEG_00015027</name>
</gene>
<dbReference type="EMBL" id="NBNE01002000">
    <property type="protein sequence ID" value="OWZ11887.1"/>
    <property type="molecule type" value="Genomic_DNA"/>
</dbReference>
<feature type="region of interest" description="Disordered" evidence="1">
    <location>
        <begin position="751"/>
        <end position="792"/>
    </location>
</feature>
<feature type="compositionally biased region" description="Basic and acidic residues" evidence="1">
    <location>
        <begin position="862"/>
        <end position="873"/>
    </location>
</feature>
<evidence type="ECO:0000313" key="3">
    <source>
        <dbReference type="Proteomes" id="UP000198211"/>
    </source>
</evidence>
<proteinExistence type="predicted"/>
<name>A0A225W4E3_9STRA</name>
<keyword evidence="3" id="KW-1185">Reference proteome</keyword>
<dbReference type="OrthoDB" id="96091at2759"/>
<accession>A0A225W4E3</accession>